<dbReference type="GO" id="GO:0051082">
    <property type="term" value="F:unfolded protein binding"/>
    <property type="evidence" value="ECO:0007669"/>
    <property type="project" value="UniProtKB-UniRule"/>
</dbReference>
<dbReference type="Pfam" id="PF02996">
    <property type="entry name" value="Prefoldin"/>
    <property type="match status" value="1"/>
</dbReference>
<evidence type="ECO:0000256" key="2">
    <source>
        <dbReference type="ARBA" id="ARBA00011716"/>
    </source>
</evidence>
<name>A0A3G3IIV8_9ARCH</name>
<comment type="function">
    <text evidence="4 7">Molecular chaperone capable of stabilizing a range of proteins. Seems to fulfill an ATP-independent, HSP70-like function in archaeal de novo protein folding.</text>
</comment>
<protein>
    <recommendedName>
        <fullName evidence="5 7">Prefoldin subunit alpha</fullName>
    </recommendedName>
    <alternativeName>
        <fullName evidence="6 7">GimC subunit alpha</fullName>
    </alternativeName>
</protein>
<proteinExistence type="inferred from homology"/>
<gene>
    <name evidence="7" type="primary">pfdA</name>
    <name evidence="9" type="ORF">BKD89_08215</name>
</gene>
<evidence type="ECO:0000256" key="4">
    <source>
        <dbReference type="ARBA" id="ARBA00025077"/>
    </source>
</evidence>
<dbReference type="OMA" id="ELQNQFM"/>
<dbReference type="AlphaFoldDB" id="A0A3G3IIV8"/>
<keyword evidence="8" id="KW-0175">Coiled coil</keyword>
<comment type="similarity">
    <text evidence="7">Belongs to the prefoldin alpha subunit family.</text>
</comment>
<dbReference type="InterPro" id="IPR009053">
    <property type="entry name" value="Prefoldin"/>
</dbReference>
<accession>A0A3G3IIV8</accession>
<evidence type="ECO:0000313" key="10">
    <source>
        <dbReference type="Proteomes" id="UP000273278"/>
    </source>
</evidence>
<evidence type="ECO:0000256" key="7">
    <source>
        <dbReference type="HAMAP-Rule" id="MF_00308"/>
    </source>
</evidence>
<comment type="subunit">
    <text evidence="2 7">Heterohexamer of two alpha and four beta subunits.</text>
</comment>
<organism evidence="9 10">
    <name type="scientific">Methanomethylophilus alvi</name>
    <dbReference type="NCBI Taxonomy" id="1291540"/>
    <lineage>
        <taxon>Archaea</taxon>
        <taxon>Methanobacteriati</taxon>
        <taxon>Thermoplasmatota</taxon>
        <taxon>Thermoplasmata</taxon>
        <taxon>Methanomassiliicoccales</taxon>
        <taxon>Methanomethylophilaceae</taxon>
        <taxon>Methanomethylophilus</taxon>
    </lineage>
</organism>
<dbReference type="HAMAP" id="MF_00308">
    <property type="entry name" value="PfdA"/>
    <property type="match status" value="1"/>
</dbReference>
<sequence>MNDEELRQAARTLDSYNQQLENISRQIRLLQASRDETVRASRTLEALADAKEGDEVLIPIGASSFVTVKVTDKKTAVVGIGNKISVDKEYSDAKDFMDRNSAEISDAIQKSVAAMQEIQQYTEDLAAAVQDEYRKRRMQQQGVPSQ</sequence>
<dbReference type="GeneID" id="41322440"/>
<dbReference type="InterPro" id="IPR004127">
    <property type="entry name" value="Prefoldin_subunit_alpha"/>
</dbReference>
<comment type="subcellular location">
    <subcellularLocation>
        <location evidence="7">Cytoplasm</location>
    </subcellularLocation>
</comment>
<dbReference type="GO" id="GO:0005737">
    <property type="term" value="C:cytoplasm"/>
    <property type="evidence" value="ECO:0007669"/>
    <property type="project" value="UniProtKB-SubCell"/>
</dbReference>
<dbReference type="GO" id="GO:0006457">
    <property type="term" value="P:protein folding"/>
    <property type="evidence" value="ECO:0007669"/>
    <property type="project" value="UniProtKB-UniRule"/>
</dbReference>
<evidence type="ECO:0000256" key="3">
    <source>
        <dbReference type="ARBA" id="ARBA00023186"/>
    </source>
</evidence>
<dbReference type="Proteomes" id="UP000273278">
    <property type="component" value="Chromosome"/>
</dbReference>
<evidence type="ECO:0000256" key="5">
    <source>
        <dbReference type="ARBA" id="ARBA00044156"/>
    </source>
</evidence>
<feature type="coiled-coil region" evidence="8">
    <location>
        <begin position="6"/>
        <end position="33"/>
    </location>
</feature>
<dbReference type="CDD" id="cd23160">
    <property type="entry name" value="Prefoldin_alpha_GimC"/>
    <property type="match status" value="1"/>
</dbReference>
<keyword evidence="7" id="KW-0963">Cytoplasm</keyword>
<dbReference type="NCBIfam" id="TIGR00293">
    <property type="entry name" value="prefoldin subunit alpha"/>
    <property type="match status" value="1"/>
</dbReference>
<evidence type="ECO:0000256" key="1">
    <source>
        <dbReference type="ARBA" id="ARBA00010048"/>
    </source>
</evidence>
<dbReference type="PANTHER" id="PTHR12674">
    <property type="entry name" value="PREFOLDIN SUBUNIT 5"/>
    <property type="match status" value="1"/>
</dbReference>
<evidence type="ECO:0000313" key="9">
    <source>
        <dbReference type="EMBL" id="AYQ55765.1"/>
    </source>
</evidence>
<dbReference type="Gene3D" id="1.10.287.370">
    <property type="match status" value="1"/>
</dbReference>
<dbReference type="EMBL" id="CP017686">
    <property type="protein sequence ID" value="AYQ55765.1"/>
    <property type="molecule type" value="Genomic_DNA"/>
</dbReference>
<dbReference type="RefSeq" id="WP_015505548.1">
    <property type="nucleotide sequence ID" value="NZ_CAYARL010000009.1"/>
</dbReference>
<evidence type="ECO:0000256" key="8">
    <source>
        <dbReference type="SAM" id="Coils"/>
    </source>
</evidence>
<evidence type="ECO:0000256" key="6">
    <source>
        <dbReference type="ARBA" id="ARBA00044231"/>
    </source>
</evidence>
<keyword evidence="3 7" id="KW-0143">Chaperone</keyword>
<dbReference type="GO" id="GO:0016272">
    <property type="term" value="C:prefoldin complex"/>
    <property type="evidence" value="ECO:0007669"/>
    <property type="project" value="UniProtKB-UniRule"/>
</dbReference>
<comment type="similarity">
    <text evidence="1">Belongs to the prefoldin subunit alpha family.</text>
</comment>
<reference evidence="9 10" key="1">
    <citation type="submission" date="2016-10" db="EMBL/GenBank/DDBJ databases">
        <title>Complete genome of the TMA-utilizing, human hosted archaeon Methanomethylophilus alvus Gen. nov, sp. nov., strain Mx-05, derived from a pure culture.</title>
        <authorList>
            <person name="Brugere J.-F."/>
            <person name="Ben Hania W."/>
            <person name="Chaudhary P.P."/>
            <person name="Gaci N."/>
            <person name="Borrel G."/>
            <person name="Cao Van Tuat L."/>
            <person name="Fardeau M.-L."/>
            <person name="Harris H.M.B."/>
            <person name="O'Toole P.W."/>
            <person name="Ollivier B."/>
        </authorList>
    </citation>
    <scope>NUCLEOTIDE SEQUENCE [LARGE SCALE GENOMIC DNA]</scope>
    <source>
        <strain evidence="9 10">Mx-05</strain>
    </source>
</reference>
<dbReference type="PANTHER" id="PTHR12674:SF2">
    <property type="entry name" value="PREFOLDIN SUBUNIT 5"/>
    <property type="match status" value="1"/>
</dbReference>
<dbReference type="SUPFAM" id="SSF46579">
    <property type="entry name" value="Prefoldin"/>
    <property type="match status" value="1"/>
</dbReference>
<dbReference type="InterPro" id="IPR011599">
    <property type="entry name" value="PFD_alpha_archaea"/>
</dbReference>